<comment type="caution">
    <text evidence="1">The sequence shown here is derived from an EMBL/GenBank/DDBJ whole genome shotgun (WGS) entry which is preliminary data.</text>
</comment>
<sequence>MLQQNIWQTKAIPAFLIIGLLLSLSCQTGSNRVIIQELGFSMSLPKGWLTDSREPSTFYEKSKRDDNWGMVVEYQLEEGETMEEFVENTLKESEEMETMYKKMAKTLGRIVGEEELGEEISETRIVAKTPCKVSNLNAIEVVKEAEYTVLEVYIDKGDKVIEVFFRALPEDFPKYEPSFRQAIESIKIQ</sequence>
<evidence type="ECO:0000313" key="1">
    <source>
        <dbReference type="EMBL" id="HHS52283.1"/>
    </source>
</evidence>
<protein>
    <recommendedName>
        <fullName evidence="2">DUF1795 domain-containing protein</fullName>
    </recommendedName>
</protein>
<name>A0A7C6EG87_UNCW3</name>
<organism evidence="1">
    <name type="scientific">candidate division WOR-3 bacterium</name>
    <dbReference type="NCBI Taxonomy" id="2052148"/>
    <lineage>
        <taxon>Bacteria</taxon>
        <taxon>Bacteria division WOR-3</taxon>
    </lineage>
</organism>
<evidence type="ECO:0008006" key="2">
    <source>
        <dbReference type="Google" id="ProtNLM"/>
    </source>
</evidence>
<accession>A0A7C6EG87</accession>
<gene>
    <name evidence="1" type="ORF">ENW73_05390</name>
</gene>
<dbReference type="EMBL" id="DTLI01000137">
    <property type="protein sequence ID" value="HHS52283.1"/>
    <property type="molecule type" value="Genomic_DNA"/>
</dbReference>
<dbReference type="AlphaFoldDB" id="A0A7C6EG87"/>
<dbReference type="Gene3D" id="3.40.1000.10">
    <property type="entry name" value="Mog1/PsbP, alpha/beta/alpha sandwich"/>
    <property type="match status" value="1"/>
</dbReference>
<proteinExistence type="predicted"/>
<reference evidence="1" key="1">
    <citation type="journal article" date="2020" name="mSystems">
        <title>Genome- and Community-Level Interaction Insights into Carbon Utilization and Element Cycling Functions of Hydrothermarchaeota in Hydrothermal Sediment.</title>
        <authorList>
            <person name="Zhou Z."/>
            <person name="Liu Y."/>
            <person name="Xu W."/>
            <person name="Pan J."/>
            <person name="Luo Z.H."/>
            <person name="Li M."/>
        </authorList>
    </citation>
    <scope>NUCLEOTIDE SEQUENCE [LARGE SCALE GENOMIC DNA]</scope>
    <source>
        <strain evidence="1">SpSt-876</strain>
    </source>
</reference>